<organism evidence="2 3">
    <name type="scientific">Cirrhinus mrigala</name>
    <name type="common">Mrigala</name>
    <dbReference type="NCBI Taxonomy" id="683832"/>
    <lineage>
        <taxon>Eukaryota</taxon>
        <taxon>Metazoa</taxon>
        <taxon>Chordata</taxon>
        <taxon>Craniata</taxon>
        <taxon>Vertebrata</taxon>
        <taxon>Euteleostomi</taxon>
        <taxon>Actinopterygii</taxon>
        <taxon>Neopterygii</taxon>
        <taxon>Teleostei</taxon>
        <taxon>Ostariophysi</taxon>
        <taxon>Cypriniformes</taxon>
        <taxon>Cyprinidae</taxon>
        <taxon>Labeoninae</taxon>
        <taxon>Labeonini</taxon>
        <taxon>Cirrhinus</taxon>
    </lineage>
</organism>
<name>A0ABD0Q9P9_CIRMR</name>
<sequence length="52" mass="5674">EVGIVTPPEEPELPASLPLAPPPHAQHIRLQTTAEAAEDRVLLGDREQDGRR</sequence>
<feature type="non-terminal residue" evidence="2">
    <location>
        <position position="1"/>
    </location>
</feature>
<gene>
    <name evidence="2" type="ORF">M9458_022042</name>
</gene>
<dbReference type="AlphaFoldDB" id="A0ABD0Q9P9"/>
<evidence type="ECO:0000256" key="1">
    <source>
        <dbReference type="SAM" id="MobiDB-lite"/>
    </source>
</evidence>
<accession>A0ABD0Q9P9</accession>
<evidence type="ECO:0000313" key="3">
    <source>
        <dbReference type="Proteomes" id="UP001529510"/>
    </source>
</evidence>
<comment type="caution">
    <text evidence="2">The sequence shown here is derived from an EMBL/GenBank/DDBJ whole genome shotgun (WGS) entry which is preliminary data.</text>
</comment>
<reference evidence="2 3" key="1">
    <citation type="submission" date="2024-05" db="EMBL/GenBank/DDBJ databases">
        <title>Genome sequencing and assembly of Indian major carp, Cirrhinus mrigala (Hamilton, 1822).</title>
        <authorList>
            <person name="Mohindra V."/>
            <person name="Chowdhury L.M."/>
            <person name="Lal K."/>
            <person name="Jena J.K."/>
        </authorList>
    </citation>
    <scope>NUCLEOTIDE SEQUENCE [LARGE SCALE GENOMIC DNA]</scope>
    <source>
        <strain evidence="2">CM1030</strain>
        <tissue evidence="2">Blood</tissue>
    </source>
</reference>
<dbReference type="EMBL" id="JAMKFB020000010">
    <property type="protein sequence ID" value="KAL0182667.1"/>
    <property type="molecule type" value="Genomic_DNA"/>
</dbReference>
<feature type="non-terminal residue" evidence="2">
    <location>
        <position position="52"/>
    </location>
</feature>
<proteinExistence type="predicted"/>
<protein>
    <submittedName>
        <fullName evidence="2">Uncharacterized protein</fullName>
    </submittedName>
</protein>
<keyword evidence="3" id="KW-1185">Reference proteome</keyword>
<dbReference type="Proteomes" id="UP001529510">
    <property type="component" value="Unassembled WGS sequence"/>
</dbReference>
<feature type="region of interest" description="Disordered" evidence="1">
    <location>
        <begin position="1"/>
        <end position="23"/>
    </location>
</feature>
<evidence type="ECO:0000313" key="2">
    <source>
        <dbReference type="EMBL" id="KAL0182667.1"/>
    </source>
</evidence>